<keyword evidence="10" id="KW-1185">Reference proteome</keyword>
<evidence type="ECO:0000256" key="3">
    <source>
        <dbReference type="ARBA" id="ARBA00022722"/>
    </source>
</evidence>
<keyword evidence="6" id="KW-0695">RNA-directed DNA polymerase</keyword>
<comment type="caution">
    <text evidence="9">The sequence shown here is derived from an EMBL/GenBank/DDBJ whole genome shotgun (WGS) entry which is preliminary data.</text>
</comment>
<evidence type="ECO:0000259" key="7">
    <source>
        <dbReference type="Pfam" id="PF17917"/>
    </source>
</evidence>
<keyword evidence="1" id="KW-0808">Transferase</keyword>
<gene>
    <name evidence="9" type="ORF">CR513_45769</name>
</gene>
<dbReference type="GO" id="GO:0004519">
    <property type="term" value="F:endonuclease activity"/>
    <property type="evidence" value="ECO:0007669"/>
    <property type="project" value="UniProtKB-KW"/>
</dbReference>
<evidence type="ECO:0000256" key="4">
    <source>
        <dbReference type="ARBA" id="ARBA00022759"/>
    </source>
</evidence>
<dbReference type="PANTHER" id="PTHR34072:SF57">
    <property type="entry name" value="RNA-DIRECTED DNA POLYMERASE"/>
    <property type="match status" value="1"/>
</dbReference>
<feature type="non-terminal residue" evidence="9">
    <location>
        <position position="1"/>
    </location>
</feature>
<dbReference type="Pfam" id="PF17917">
    <property type="entry name" value="RT_RNaseH"/>
    <property type="match status" value="1"/>
</dbReference>
<evidence type="ECO:0000256" key="5">
    <source>
        <dbReference type="ARBA" id="ARBA00022801"/>
    </source>
</evidence>
<sequence>MDPAQRNYTTTKKELLEIVLALKKFRSYLLDSKVIAFSNHATLKFLLKKLDAKDKKGTENSVADHLSRIEREIDPMPIQDDFPDEQPLEIDKSQPWYIIRKSIPDHEIQSVLHFCHSTAGGGHYGSTRTAQKVRECRFYWPSIFRDARWFVLAYKECQ</sequence>
<evidence type="ECO:0000313" key="9">
    <source>
        <dbReference type="EMBL" id="RDX74487.1"/>
    </source>
</evidence>
<dbReference type="InterPro" id="IPR043502">
    <property type="entry name" value="DNA/RNA_pol_sf"/>
</dbReference>
<evidence type="ECO:0008006" key="11">
    <source>
        <dbReference type="Google" id="ProtNLM"/>
    </source>
</evidence>
<feature type="domain" description="Integrase zinc-binding" evidence="8">
    <location>
        <begin position="103"/>
        <end position="158"/>
    </location>
</feature>
<evidence type="ECO:0000256" key="2">
    <source>
        <dbReference type="ARBA" id="ARBA00022695"/>
    </source>
</evidence>
<dbReference type="AlphaFoldDB" id="A0A371F870"/>
<evidence type="ECO:0000313" key="10">
    <source>
        <dbReference type="Proteomes" id="UP000257109"/>
    </source>
</evidence>
<keyword evidence="3" id="KW-0540">Nuclease</keyword>
<dbReference type="GO" id="GO:0003964">
    <property type="term" value="F:RNA-directed DNA polymerase activity"/>
    <property type="evidence" value="ECO:0007669"/>
    <property type="project" value="UniProtKB-KW"/>
</dbReference>
<dbReference type="PANTHER" id="PTHR34072">
    <property type="entry name" value="ENZYMATIC POLYPROTEIN-RELATED"/>
    <property type="match status" value="1"/>
</dbReference>
<dbReference type="Pfam" id="PF17921">
    <property type="entry name" value="Integrase_H2C2"/>
    <property type="match status" value="1"/>
</dbReference>
<reference evidence="9" key="1">
    <citation type="submission" date="2018-05" db="EMBL/GenBank/DDBJ databases">
        <title>Draft genome of Mucuna pruriens seed.</title>
        <authorList>
            <person name="Nnadi N.E."/>
            <person name="Vos R."/>
            <person name="Hasami M.H."/>
            <person name="Devisetty U.K."/>
            <person name="Aguiy J.C."/>
        </authorList>
    </citation>
    <scope>NUCLEOTIDE SEQUENCE [LARGE SCALE GENOMIC DNA]</scope>
    <source>
        <strain evidence="9">JCA_2017</strain>
    </source>
</reference>
<proteinExistence type="predicted"/>
<dbReference type="GO" id="GO:0016787">
    <property type="term" value="F:hydrolase activity"/>
    <property type="evidence" value="ECO:0007669"/>
    <property type="project" value="UniProtKB-KW"/>
</dbReference>
<protein>
    <recommendedName>
        <fullName evidence="11">Retrovirus-related Pol polyprotein from transposon 17.6</fullName>
    </recommendedName>
</protein>
<keyword evidence="2" id="KW-0548">Nucleotidyltransferase</keyword>
<evidence type="ECO:0000256" key="6">
    <source>
        <dbReference type="ARBA" id="ARBA00022918"/>
    </source>
</evidence>
<dbReference type="SUPFAM" id="SSF56672">
    <property type="entry name" value="DNA/RNA polymerases"/>
    <property type="match status" value="1"/>
</dbReference>
<dbReference type="InterPro" id="IPR041588">
    <property type="entry name" value="Integrase_H2C2"/>
</dbReference>
<dbReference type="Proteomes" id="UP000257109">
    <property type="component" value="Unassembled WGS sequence"/>
</dbReference>
<name>A0A371F870_MUCPR</name>
<feature type="domain" description="Reverse transcriptase RNase H-like" evidence="7">
    <location>
        <begin position="2"/>
        <end position="51"/>
    </location>
</feature>
<keyword evidence="5" id="KW-0378">Hydrolase</keyword>
<dbReference type="InterPro" id="IPR041373">
    <property type="entry name" value="RT_RNaseH"/>
</dbReference>
<keyword evidence="4" id="KW-0255">Endonuclease</keyword>
<organism evidence="9 10">
    <name type="scientific">Mucuna pruriens</name>
    <name type="common">Velvet bean</name>
    <name type="synonym">Dolichos pruriens</name>
    <dbReference type="NCBI Taxonomy" id="157652"/>
    <lineage>
        <taxon>Eukaryota</taxon>
        <taxon>Viridiplantae</taxon>
        <taxon>Streptophyta</taxon>
        <taxon>Embryophyta</taxon>
        <taxon>Tracheophyta</taxon>
        <taxon>Spermatophyta</taxon>
        <taxon>Magnoliopsida</taxon>
        <taxon>eudicotyledons</taxon>
        <taxon>Gunneridae</taxon>
        <taxon>Pentapetalae</taxon>
        <taxon>rosids</taxon>
        <taxon>fabids</taxon>
        <taxon>Fabales</taxon>
        <taxon>Fabaceae</taxon>
        <taxon>Papilionoideae</taxon>
        <taxon>50 kb inversion clade</taxon>
        <taxon>NPAAA clade</taxon>
        <taxon>indigoferoid/millettioid clade</taxon>
        <taxon>Phaseoleae</taxon>
        <taxon>Mucuna</taxon>
    </lineage>
</organism>
<dbReference type="EMBL" id="QJKJ01010164">
    <property type="protein sequence ID" value="RDX74487.1"/>
    <property type="molecule type" value="Genomic_DNA"/>
</dbReference>
<accession>A0A371F870</accession>
<evidence type="ECO:0000259" key="8">
    <source>
        <dbReference type="Pfam" id="PF17921"/>
    </source>
</evidence>
<evidence type="ECO:0000256" key="1">
    <source>
        <dbReference type="ARBA" id="ARBA00022679"/>
    </source>
</evidence>
<dbReference type="Gene3D" id="1.10.340.70">
    <property type="match status" value="1"/>
</dbReference>